<sequence length="106" mass="11205">MAVPLFLVMAHGTAWTTPPQLPLGTPNGRLGGEKGLKDWLVLAPLALGEDSCHVVAAAVKTAAEFKGTLLTYFFSFAEEPLLLVISCSDICLQIQAVRLVPEGSLA</sequence>
<reference evidence="2" key="1">
    <citation type="submission" date="2017-07" db="EMBL/GenBank/DDBJ databases">
        <authorList>
            <person name="Mikheyev A."/>
            <person name="Grau M."/>
        </authorList>
    </citation>
    <scope>NUCLEOTIDE SEQUENCE</scope>
    <source>
        <tissue evidence="2">Venom_gland</tissue>
    </source>
</reference>
<name>A0A2D4PPD5_MICSU</name>
<reference evidence="2" key="2">
    <citation type="submission" date="2017-11" db="EMBL/GenBank/DDBJ databases">
        <title>Coralsnake Venomics: Analyses of Venom Gland Transcriptomes and Proteomes of Six Brazilian Taxa.</title>
        <authorList>
            <person name="Aird S.D."/>
            <person name="Jorge da Silva N."/>
            <person name="Qiu L."/>
            <person name="Villar-Briones A."/>
            <person name="Aparecida-Saddi V."/>
            <person name="Campos-Telles M.P."/>
            <person name="Grau M."/>
            <person name="Mikheyev A.S."/>
        </authorList>
    </citation>
    <scope>NUCLEOTIDE SEQUENCE</scope>
    <source>
        <tissue evidence="2">Venom_gland</tissue>
    </source>
</reference>
<keyword evidence="1" id="KW-0732">Signal</keyword>
<evidence type="ECO:0000256" key="1">
    <source>
        <dbReference type="SAM" id="SignalP"/>
    </source>
</evidence>
<feature type="signal peptide" evidence="1">
    <location>
        <begin position="1"/>
        <end position="16"/>
    </location>
</feature>
<proteinExistence type="predicted"/>
<accession>A0A2D4PPD5</accession>
<dbReference type="AlphaFoldDB" id="A0A2D4PPD5"/>
<evidence type="ECO:0000313" key="2">
    <source>
        <dbReference type="EMBL" id="LAB59902.1"/>
    </source>
</evidence>
<organism evidence="2">
    <name type="scientific">Micrurus surinamensis</name>
    <name type="common">Surinam coral snake</name>
    <dbReference type="NCBI Taxonomy" id="129470"/>
    <lineage>
        <taxon>Eukaryota</taxon>
        <taxon>Metazoa</taxon>
        <taxon>Chordata</taxon>
        <taxon>Craniata</taxon>
        <taxon>Vertebrata</taxon>
        <taxon>Euteleostomi</taxon>
        <taxon>Lepidosauria</taxon>
        <taxon>Squamata</taxon>
        <taxon>Bifurcata</taxon>
        <taxon>Unidentata</taxon>
        <taxon>Episquamata</taxon>
        <taxon>Toxicofera</taxon>
        <taxon>Serpentes</taxon>
        <taxon>Colubroidea</taxon>
        <taxon>Elapidae</taxon>
        <taxon>Elapinae</taxon>
        <taxon>Micrurus</taxon>
    </lineage>
</organism>
<dbReference type="EMBL" id="IACN01084531">
    <property type="protein sequence ID" value="LAB59902.1"/>
    <property type="molecule type" value="Transcribed_RNA"/>
</dbReference>
<feature type="chain" id="PRO_5013689643" evidence="1">
    <location>
        <begin position="17"/>
        <end position="106"/>
    </location>
</feature>
<protein>
    <submittedName>
        <fullName evidence="2">Uncharacterized protein</fullName>
    </submittedName>
</protein>